<evidence type="ECO:0000256" key="1">
    <source>
        <dbReference type="ARBA" id="ARBA00004429"/>
    </source>
</evidence>
<evidence type="ECO:0000256" key="10">
    <source>
        <dbReference type="ARBA" id="ARBA00023065"/>
    </source>
</evidence>
<dbReference type="Pfam" id="PF02386">
    <property type="entry name" value="TrkH"/>
    <property type="match status" value="1"/>
</dbReference>
<evidence type="ECO:0000256" key="11">
    <source>
        <dbReference type="ARBA" id="ARBA00023136"/>
    </source>
</evidence>
<evidence type="ECO:0000256" key="6">
    <source>
        <dbReference type="ARBA" id="ARBA00022538"/>
    </source>
</evidence>
<gene>
    <name evidence="13" type="ORF">MNBD_BACTEROID01-2940</name>
</gene>
<reference evidence="13" key="1">
    <citation type="submission" date="2018-06" db="EMBL/GenBank/DDBJ databases">
        <authorList>
            <person name="Zhirakovskaya E."/>
        </authorList>
    </citation>
    <scope>NUCLEOTIDE SEQUENCE</scope>
</reference>
<comment type="similarity">
    <text evidence="2">Belongs to the TrkH potassium transport family.</text>
</comment>
<evidence type="ECO:0000256" key="2">
    <source>
        <dbReference type="ARBA" id="ARBA00009137"/>
    </source>
</evidence>
<evidence type="ECO:0000313" key="13">
    <source>
        <dbReference type="EMBL" id="VAW24281.1"/>
    </source>
</evidence>
<keyword evidence="4" id="KW-1003">Cell membrane</keyword>
<keyword evidence="11 12" id="KW-0472">Membrane</keyword>
<dbReference type="InterPro" id="IPR003445">
    <property type="entry name" value="Cat_transpt"/>
</dbReference>
<organism evidence="13">
    <name type="scientific">hydrothermal vent metagenome</name>
    <dbReference type="NCBI Taxonomy" id="652676"/>
    <lineage>
        <taxon>unclassified sequences</taxon>
        <taxon>metagenomes</taxon>
        <taxon>ecological metagenomes</taxon>
    </lineage>
</organism>
<keyword evidence="7 12" id="KW-0812">Transmembrane</keyword>
<feature type="transmembrane region" description="Helical" evidence="12">
    <location>
        <begin position="274"/>
        <end position="293"/>
    </location>
</feature>
<feature type="transmembrane region" description="Helical" evidence="12">
    <location>
        <begin position="455"/>
        <end position="475"/>
    </location>
</feature>
<keyword evidence="6" id="KW-0633">Potassium transport</keyword>
<evidence type="ECO:0000256" key="4">
    <source>
        <dbReference type="ARBA" id="ARBA00022475"/>
    </source>
</evidence>
<feature type="transmembrane region" description="Helical" evidence="12">
    <location>
        <begin position="390"/>
        <end position="415"/>
    </location>
</feature>
<evidence type="ECO:0000256" key="9">
    <source>
        <dbReference type="ARBA" id="ARBA00022989"/>
    </source>
</evidence>
<evidence type="ECO:0000256" key="5">
    <source>
        <dbReference type="ARBA" id="ARBA00022519"/>
    </source>
</evidence>
<keyword evidence="8" id="KW-0630">Potassium</keyword>
<evidence type="ECO:0000256" key="7">
    <source>
        <dbReference type="ARBA" id="ARBA00022692"/>
    </source>
</evidence>
<evidence type="ECO:0000256" key="12">
    <source>
        <dbReference type="SAM" id="Phobius"/>
    </source>
</evidence>
<keyword evidence="3" id="KW-0813">Transport</keyword>
<protein>
    <submittedName>
        <fullName evidence="13">Trk potassium uptake system protein TrkH</fullName>
    </submittedName>
</protein>
<dbReference type="PANTHER" id="PTHR32024:SF2">
    <property type="entry name" value="TRK SYSTEM POTASSIUM UPTAKE PROTEIN TRKG-RELATED"/>
    <property type="match status" value="1"/>
</dbReference>
<feature type="transmembrane region" description="Helical" evidence="12">
    <location>
        <begin position="70"/>
        <end position="91"/>
    </location>
</feature>
<dbReference type="AlphaFoldDB" id="A0A3B0TZS2"/>
<evidence type="ECO:0000256" key="3">
    <source>
        <dbReference type="ARBA" id="ARBA00022448"/>
    </source>
</evidence>
<feature type="transmembrane region" description="Helical" evidence="12">
    <location>
        <begin position="183"/>
        <end position="200"/>
    </location>
</feature>
<sequence length="482" mass="53387">MVNLKLILRALGFLLLVEGLAMLVAMVVAIIYKGSDIHAFVISSLICIVLGLLLIVFTRKASTNIGKREGFTIVTLVWVVFSFFGSIPYILSGSIPNFTNAFFETISGFTTTGSSILDNIEALPKGILFWRSATQWLGGMGIIVLSLAILPIFGIGGMQLYTAEVPGPVPDKISPKIQQTAKTLWGIYLLFTLTESFLLWVGGMSFFDAICHSFTTMATGGFSTKQASIAFWDSPFIHYVIIVFMVLAGTNFSLSYCALTGKLDRVLKDEEFRYYLLFILIFVALIFTGLLITKNISTEKAFRDSLFQVVSIITTTGYVTADYLLWYPFLTILIFALFFFGGSAGSTGGGVKIMRIVVLLKNSYYELKRMVHPNAIIPVRFNKHTVDTKIVTNVLAFFIIYFMIFILSTILFSIIEPDLQSSMGAVATCLGNIGPGLGNVGPTETFMHIHPVGKWFLSFLMLLGRLELFTVLVLFSRSFWKG</sequence>
<name>A0A3B0TZS2_9ZZZZ</name>
<keyword evidence="9 12" id="KW-1133">Transmembrane helix</keyword>
<feature type="transmembrane region" description="Helical" evidence="12">
    <location>
        <begin position="236"/>
        <end position="254"/>
    </location>
</feature>
<dbReference type="PIRSF" id="PIRSF006247">
    <property type="entry name" value="TrkH"/>
    <property type="match status" value="1"/>
</dbReference>
<keyword evidence="10" id="KW-0406">Ion transport</keyword>
<keyword evidence="5" id="KW-0997">Cell inner membrane</keyword>
<dbReference type="PANTHER" id="PTHR32024">
    <property type="entry name" value="TRK SYSTEM POTASSIUM UPTAKE PROTEIN TRKG-RELATED"/>
    <property type="match status" value="1"/>
</dbReference>
<evidence type="ECO:0000256" key="8">
    <source>
        <dbReference type="ARBA" id="ARBA00022958"/>
    </source>
</evidence>
<dbReference type="GO" id="GO:0005886">
    <property type="term" value="C:plasma membrane"/>
    <property type="evidence" value="ECO:0007669"/>
    <property type="project" value="UniProtKB-SubCell"/>
</dbReference>
<feature type="transmembrane region" description="Helical" evidence="12">
    <location>
        <begin position="136"/>
        <end position="162"/>
    </location>
</feature>
<feature type="transmembrane region" description="Helical" evidence="12">
    <location>
        <begin position="7"/>
        <end position="31"/>
    </location>
</feature>
<comment type="subcellular location">
    <subcellularLocation>
        <location evidence="1">Cell inner membrane</location>
        <topology evidence="1">Multi-pass membrane protein</topology>
    </subcellularLocation>
</comment>
<proteinExistence type="inferred from homology"/>
<dbReference type="GO" id="GO:0015379">
    <property type="term" value="F:potassium:chloride symporter activity"/>
    <property type="evidence" value="ECO:0007669"/>
    <property type="project" value="InterPro"/>
</dbReference>
<dbReference type="EMBL" id="UOEP01000209">
    <property type="protein sequence ID" value="VAW24281.1"/>
    <property type="molecule type" value="Genomic_DNA"/>
</dbReference>
<dbReference type="InterPro" id="IPR004772">
    <property type="entry name" value="TrkH"/>
</dbReference>
<feature type="transmembrane region" description="Helical" evidence="12">
    <location>
        <begin position="37"/>
        <end position="58"/>
    </location>
</feature>
<accession>A0A3B0TZS2</accession>
<feature type="transmembrane region" description="Helical" evidence="12">
    <location>
        <begin position="332"/>
        <end position="360"/>
    </location>
</feature>